<proteinExistence type="inferred from homology"/>
<dbReference type="AlphaFoldDB" id="A0A445MYX0"/>
<feature type="domain" description="Thiamine pyrophosphate enzyme TPP-binding" evidence="3">
    <location>
        <begin position="374"/>
        <end position="514"/>
    </location>
</feature>
<gene>
    <name evidence="5" type="primary">ilvX</name>
    <name evidence="5" type="ORF">PITCH_A300017</name>
</gene>
<dbReference type="EMBL" id="OJIN01000171">
    <property type="protein sequence ID" value="SPD74714.1"/>
    <property type="molecule type" value="Genomic_DNA"/>
</dbReference>
<organism evidence="5">
    <name type="scientific">uncultured Desulfobacterium sp</name>
    <dbReference type="NCBI Taxonomy" id="201089"/>
    <lineage>
        <taxon>Bacteria</taxon>
        <taxon>Pseudomonadati</taxon>
        <taxon>Thermodesulfobacteriota</taxon>
        <taxon>Desulfobacteria</taxon>
        <taxon>Desulfobacterales</taxon>
        <taxon>Desulfobacteriaceae</taxon>
        <taxon>Desulfobacterium</taxon>
        <taxon>environmental samples</taxon>
    </lineage>
</organism>
<reference evidence="5" key="1">
    <citation type="submission" date="2018-01" db="EMBL/GenBank/DDBJ databases">
        <authorList>
            <person name="Regsiter A."/>
            <person name="William W."/>
        </authorList>
    </citation>
    <scope>NUCLEOTIDE SEQUENCE</scope>
    <source>
        <strain evidence="5">TRIP AH-1</strain>
    </source>
</reference>
<protein>
    <submittedName>
        <fullName evidence="5">Putative acetolactate synthase large subunit IlvX</fullName>
        <ecNumber evidence="5">2.2.1.6</ecNumber>
    </submittedName>
</protein>
<dbReference type="CDD" id="cd07035">
    <property type="entry name" value="TPP_PYR_POX_like"/>
    <property type="match status" value="1"/>
</dbReference>
<dbReference type="InterPro" id="IPR012001">
    <property type="entry name" value="Thiamin_PyroP_enz_TPP-bd_dom"/>
</dbReference>
<dbReference type="Gene3D" id="3.40.50.970">
    <property type="match status" value="2"/>
</dbReference>
<evidence type="ECO:0000259" key="3">
    <source>
        <dbReference type="Pfam" id="PF02775"/>
    </source>
</evidence>
<dbReference type="GO" id="GO:0044281">
    <property type="term" value="P:small molecule metabolic process"/>
    <property type="evidence" value="ECO:0007669"/>
    <property type="project" value="UniProtKB-ARBA"/>
</dbReference>
<feature type="domain" description="Thiamine pyrophosphate enzyme N-terminal TPP-binding" evidence="4">
    <location>
        <begin position="3"/>
        <end position="107"/>
    </location>
</feature>
<evidence type="ECO:0000313" key="5">
    <source>
        <dbReference type="EMBL" id="SPD74714.1"/>
    </source>
</evidence>
<accession>A0A445MYX0</accession>
<evidence type="ECO:0000256" key="1">
    <source>
        <dbReference type="ARBA" id="ARBA00007812"/>
    </source>
</evidence>
<evidence type="ECO:0000259" key="4">
    <source>
        <dbReference type="Pfam" id="PF02776"/>
    </source>
</evidence>
<dbReference type="Pfam" id="PF02775">
    <property type="entry name" value="TPP_enzyme_C"/>
    <property type="match status" value="1"/>
</dbReference>
<dbReference type="InterPro" id="IPR011766">
    <property type="entry name" value="TPP_enzyme_TPP-bd"/>
</dbReference>
<dbReference type="NCBIfam" id="NF005760">
    <property type="entry name" value="PRK07586.1"/>
    <property type="match status" value="1"/>
</dbReference>
<dbReference type="PANTHER" id="PTHR18968:SF86">
    <property type="entry name" value="ACETOLACTATE SYNTHASE LARGE SUBUNIT ILVX-RELATED"/>
    <property type="match status" value="1"/>
</dbReference>
<dbReference type="GO" id="GO:0050660">
    <property type="term" value="F:flavin adenine dinucleotide binding"/>
    <property type="evidence" value="ECO:0007669"/>
    <property type="project" value="TreeGrafter"/>
</dbReference>
<dbReference type="GO" id="GO:0003984">
    <property type="term" value="F:acetolactate synthase activity"/>
    <property type="evidence" value="ECO:0007669"/>
    <property type="project" value="UniProtKB-EC"/>
</dbReference>
<comment type="similarity">
    <text evidence="1">Belongs to the TPP enzyme family.</text>
</comment>
<dbReference type="InterPro" id="IPR045229">
    <property type="entry name" value="TPP_enz"/>
</dbReference>
<dbReference type="PANTHER" id="PTHR18968">
    <property type="entry name" value="THIAMINE PYROPHOSPHATE ENZYMES"/>
    <property type="match status" value="1"/>
</dbReference>
<name>A0A445MYX0_9BACT</name>
<sequence>MRTGAFSLVDTALRAGVEVCFANPGTTEMPIVAELDRIPGMRVVLGLFEGVCTGAADGWARMTGRPAATLLHLGPGLANGIANLHNARRARTPVINWIGDHATRHLAFDAPLTSDIAALSGSVGWTRTVKSSHEMAEASLAAVEAALGPPGRVASLIIPADCQWEPGPEPLSATPLPVLREASSPAIREAADLLRKGGGGILLGGNALTARGLRAAARVAVATACGVWIETFPSVLECGRHLPAFPALPYFPEQACEALAKVTSLVLAGAREPVAFFAYPDQPSRLEPQGARLCTLADPDAGVDAAHALEALAYELNAPTAATPLPRDMASFKPSGRQLDADTLCRAMAAFMPENAIMVNEAATTGLTWNAVHAFNALPHTMLFITGGAIGQGLPNALGAALACPDRRVIAFQADGSGMYTLQALWSMARESADVTVVVCANRRYRILQVELARAGIAEPGPKAHALTDLTRPVIDWAALARGFGVPACSVSTDRELADAFKRALAERGPSLIEAVLA</sequence>
<keyword evidence="5" id="KW-0808">Transferase</keyword>
<dbReference type="SUPFAM" id="SSF52518">
    <property type="entry name" value="Thiamin diphosphate-binding fold (THDP-binding)"/>
    <property type="match status" value="2"/>
</dbReference>
<dbReference type="GO" id="GO:0030976">
    <property type="term" value="F:thiamine pyrophosphate binding"/>
    <property type="evidence" value="ECO:0007669"/>
    <property type="project" value="InterPro"/>
</dbReference>
<keyword evidence="2" id="KW-0786">Thiamine pyrophosphate</keyword>
<dbReference type="EC" id="2.2.1.6" evidence="5"/>
<dbReference type="InterPro" id="IPR029061">
    <property type="entry name" value="THDP-binding"/>
</dbReference>
<evidence type="ECO:0000256" key="2">
    <source>
        <dbReference type="ARBA" id="ARBA00023052"/>
    </source>
</evidence>
<dbReference type="CDD" id="cd02002">
    <property type="entry name" value="TPP_BFDC"/>
    <property type="match status" value="1"/>
</dbReference>
<dbReference type="Pfam" id="PF02776">
    <property type="entry name" value="TPP_enzyme_N"/>
    <property type="match status" value="1"/>
</dbReference>